<organism evidence="1">
    <name type="scientific">mine drainage metagenome</name>
    <dbReference type="NCBI Taxonomy" id="410659"/>
    <lineage>
        <taxon>unclassified sequences</taxon>
        <taxon>metagenomes</taxon>
        <taxon>ecological metagenomes</taxon>
    </lineage>
</organism>
<accession>T1CJD8</accession>
<name>T1CJD8_9ZZZZ</name>
<reference evidence="1" key="1">
    <citation type="submission" date="2013-08" db="EMBL/GenBank/DDBJ databases">
        <authorList>
            <person name="Mendez C."/>
            <person name="Richter M."/>
            <person name="Ferrer M."/>
            <person name="Sanchez J."/>
        </authorList>
    </citation>
    <scope>NUCLEOTIDE SEQUENCE</scope>
</reference>
<proteinExistence type="predicted"/>
<dbReference type="EMBL" id="AUZZ01000713">
    <property type="protein sequence ID" value="EQD66909.1"/>
    <property type="molecule type" value="Genomic_DNA"/>
</dbReference>
<protein>
    <submittedName>
        <fullName evidence="1">Uncharacterized protein</fullName>
    </submittedName>
</protein>
<evidence type="ECO:0000313" key="1">
    <source>
        <dbReference type="EMBL" id="EQD66909.1"/>
    </source>
</evidence>
<reference evidence="1" key="2">
    <citation type="journal article" date="2014" name="ISME J.">
        <title>Microbial stratification in low pH oxic and suboxic macroscopic growths along an acid mine drainage.</title>
        <authorList>
            <person name="Mendez-Garcia C."/>
            <person name="Mesa V."/>
            <person name="Sprenger R.R."/>
            <person name="Richter M."/>
            <person name="Diez M.S."/>
            <person name="Solano J."/>
            <person name="Bargiela R."/>
            <person name="Golyshina O.V."/>
            <person name="Manteca A."/>
            <person name="Ramos J.L."/>
            <person name="Gallego J.R."/>
            <person name="Llorente I."/>
            <person name="Martins Dos Santos V.A."/>
            <person name="Jensen O.N."/>
            <person name="Pelaez A.I."/>
            <person name="Sanchez J."/>
            <person name="Ferrer M."/>
        </authorList>
    </citation>
    <scope>NUCLEOTIDE SEQUENCE</scope>
</reference>
<comment type="caution">
    <text evidence="1">The sequence shown here is derived from an EMBL/GenBank/DDBJ whole genome shotgun (WGS) entry which is preliminary data.</text>
</comment>
<sequence length="207" mass="23818">MEEYTVIEHRIRKEEKEGEYIIVALNYAKPAYIKATSKQIIQKKESVQLDGNNLMYKGAVMGTLVIKKLGSDIKIDAGYDIKYTGGYSNDGKTIYMDRNFPKTLSIAGKEVNTLESIGRHHELTEKWLTDDEYEYPYAHEIADGIEKLYVESLGIDWKAYSDEVAKHLHDTYARKLQKSPKDLDLSPYIYSHDNKAIEEIRESTDPL</sequence>
<gene>
    <name evidence="1" type="ORF">B2A_00938</name>
</gene>
<dbReference type="AlphaFoldDB" id="T1CJD8"/>